<proteinExistence type="predicted"/>
<keyword evidence="4" id="KW-0325">Glycoprotein</keyword>
<evidence type="ECO:0000313" key="7">
    <source>
        <dbReference type="EMBL" id="MQS35295.1"/>
    </source>
</evidence>
<gene>
    <name evidence="7" type="ORF">FFZ77_06620</name>
</gene>
<dbReference type="InterPro" id="IPR013519">
    <property type="entry name" value="Int_alpha_beta-p"/>
</dbReference>
<evidence type="ECO:0000256" key="5">
    <source>
        <dbReference type="SAM" id="MobiDB-lite"/>
    </source>
</evidence>
<dbReference type="PROSITE" id="PS51470">
    <property type="entry name" value="FG_GAP"/>
    <property type="match status" value="1"/>
</dbReference>
<dbReference type="Gene3D" id="2.130.10.130">
    <property type="entry name" value="Integrin alpha, N-terminal"/>
    <property type="match status" value="2"/>
</dbReference>
<accession>A0ABW9NPQ9</accession>
<feature type="signal peptide" evidence="6">
    <location>
        <begin position="1"/>
        <end position="31"/>
    </location>
</feature>
<dbReference type="Pfam" id="PF13517">
    <property type="entry name" value="FG-GAP_3"/>
    <property type="match status" value="1"/>
</dbReference>
<protein>
    <submittedName>
        <fullName evidence="7">VCBS repeat-containing protein</fullName>
    </submittedName>
</protein>
<dbReference type="Proteomes" id="UP000460558">
    <property type="component" value="Unassembled WGS sequence"/>
</dbReference>
<evidence type="ECO:0000256" key="3">
    <source>
        <dbReference type="ARBA" id="ARBA00022801"/>
    </source>
</evidence>
<reference evidence="7 8" key="1">
    <citation type="submission" date="2019-06" db="EMBL/GenBank/DDBJ databases">
        <title>Comparative genomics and metabolomics analyses of clavulanic acid producing Streptomyces species provides insight into specialized metabolism and evolution of beta-lactam biosynthetic gene clusters.</title>
        <authorList>
            <person name="Moore M.A."/>
            <person name="Cruz-Morales P."/>
            <person name="Barona Gomez F."/>
            <person name="Kapil T."/>
        </authorList>
    </citation>
    <scope>NUCLEOTIDE SEQUENCE [LARGE SCALE GENOMIC DNA]</scope>
    <source>
        <strain evidence="7 8">T-272</strain>
    </source>
</reference>
<dbReference type="PANTHER" id="PTHR23221">
    <property type="entry name" value="GLYCOSYLPHOSPHATIDYLINOSITOL PHOSPHOLIPASE D"/>
    <property type="match status" value="1"/>
</dbReference>
<evidence type="ECO:0000256" key="2">
    <source>
        <dbReference type="ARBA" id="ARBA00022737"/>
    </source>
</evidence>
<evidence type="ECO:0000256" key="6">
    <source>
        <dbReference type="SAM" id="SignalP"/>
    </source>
</evidence>
<dbReference type="SMART" id="SM00191">
    <property type="entry name" value="Int_alpha"/>
    <property type="match status" value="4"/>
</dbReference>
<evidence type="ECO:0000256" key="4">
    <source>
        <dbReference type="ARBA" id="ARBA00023180"/>
    </source>
</evidence>
<keyword evidence="3" id="KW-0378">Hydrolase</keyword>
<sequence length="463" mass="48268">MRTSIRTALATAVTVSLTGGLLGLTTGTATAAVPAKPAQAYDFNGDGNRDYVTGEFIDEVVVTYGTATGPGARTFTFDQDSPGIPGDRPEPDEFDEPDEFGRGVASADFDGDGYADLAVSDPDEHIGAQDHRGMVMIVWGARSGLGSKASTIDPASSVRNQKFGWDLATGDFNGDGKPDLAVADRWSVHVHRGGFTPSGTSGKVSTFAPPEDSPFPRPMLAAGKVTKDRITDLYVLGEGRGNGRHTLGVWFLKGGSTIKPGKPTTAAKSNTNHYPDSAVVADFDKDGYGDLAYNDPGHKSIAGAVHVLRGGKNGPADSRRITQDTPGVATAATADDFFGISISAGDTDRDGYPDLAIGTAETIGELGAAGGAHLLHGGKKGLTGSGSKWFTRDTKGIPGKARESAWFGRGVRLHDFDRDGDADLLISGREKTDRPGGTLLSGGRSGITTAKVREVPLPATYEQ</sequence>
<name>A0ABW9NPQ9_9ACTN</name>
<organism evidence="7 8">
    <name type="scientific">Streptomyces katsurahamanus</name>
    <dbReference type="NCBI Taxonomy" id="2577098"/>
    <lineage>
        <taxon>Bacteria</taxon>
        <taxon>Bacillati</taxon>
        <taxon>Actinomycetota</taxon>
        <taxon>Actinomycetes</taxon>
        <taxon>Kitasatosporales</taxon>
        <taxon>Streptomycetaceae</taxon>
        <taxon>Streptomyces</taxon>
    </lineage>
</organism>
<feature type="chain" id="PRO_5046128128" evidence="6">
    <location>
        <begin position="32"/>
        <end position="463"/>
    </location>
</feature>
<evidence type="ECO:0000256" key="1">
    <source>
        <dbReference type="ARBA" id="ARBA00022729"/>
    </source>
</evidence>
<dbReference type="SUPFAM" id="SSF69318">
    <property type="entry name" value="Integrin alpha N-terminal domain"/>
    <property type="match status" value="1"/>
</dbReference>
<keyword evidence="2" id="KW-0677">Repeat</keyword>
<dbReference type="PANTHER" id="PTHR23221:SF7">
    <property type="entry name" value="PHOSPHATIDYLINOSITOL-GLYCAN-SPECIFIC PHOSPHOLIPASE D"/>
    <property type="match status" value="1"/>
</dbReference>
<dbReference type="Pfam" id="PF01839">
    <property type="entry name" value="FG-GAP"/>
    <property type="match status" value="1"/>
</dbReference>
<keyword evidence="8" id="KW-1185">Reference proteome</keyword>
<dbReference type="RefSeq" id="WP_153481663.1">
    <property type="nucleotide sequence ID" value="NZ_VDEQ01000064.1"/>
</dbReference>
<feature type="region of interest" description="Disordered" evidence="5">
    <location>
        <begin position="427"/>
        <end position="447"/>
    </location>
</feature>
<comment type="caution">
    <text evidence="7">The sequence shown here is derived from an EMBL/GenBank/DDBJ whole genome shotgun (WGS) entry which is preliminary data.</text>
</comment>
<dbReference type="EMBL" id="VDEQ01000064">
    <property type="protein sequence ID" value="MQS35295.1"/>
    <property type="molecule type" value="Genomic_DNA"/>
</dbReference>
<evidence type="ECO:0000313" key="8">
    <source>
        <dbReference type="Proteomes" id="UP000460558"/>
    </source>
</evidence>
<dbReference type="InterPro" id="IPR013517">
    <property type="entry name" value="FG-GAP"/>
</dbReference>
<dbReference type="PRINTS" id="PR01185">
    <property type="entry name" value="INTEGRINA"/>
</dbReference>
<dbReference type="InterPro" id="IPR028994">
    <property type="entry name" value="Integrin_alpha_N"/>
</dbReference>
<dbReference type="InterPro" id="IPR000413">
    <property type="entry name" value="Integrin_alpha"/>
</dbReference>
<keyword evidence="1 6" id="KW-0732">Signal</keyword>